<organism evidence="1 2">
    <name type="scientific">Coccomyxa subellipsoidea (strain C-169)</name>
    <name type="common">Green microalga</name>
    <dbReference type="NCBI Taxonomy" id="574566"/>
    <lineage>
        <taxon>Eukaryota</taxon>
        <taxon>Viridiplantae</taxon>
        <taxon>Chlorophyta</taxon>
        <taxon>core chlorophytes</taxon>
        <taxon>Trebouxiophyceae</taxon>
        <taxon>Trebouxiophyceae incertae sedis</taxon>
        <taxon>Coccomyxaceae</taxon>
        <taxon>Coccomyxa</taxon>
        <taxon>Coccomyxa subellipsoidea</taxon>
    </lineage>
</organism>
<evidence type="ECO:0000313" key="2">
    <source>
        <dbReference type="Proteomes" id="UP000007264"/>
    </source>
</evidence>
<gene>
    <name evidence="1" type="ORF">COCSUDRAFT_33059</name>
</gene>
<dbReference type="KEGG" id="csl:COCSUDRAFT_33059"/>
<reference evidence="1 2" key="1">
    <citation type="journal article" date="2012" name="Genome Biol.">
        <title>The genome of the polar eukaryotic microalga coccomyxa subellipsoidea reveals traits of cold adaptation.</title>
        <authorList>
            <person name="Blanc G."/>
            <person name="Agarkova I."/>
            <person name="Grimwood J."/>
            <person name="Kuo A."/>
            <person name="Brueggeman A."/>
            <person name="Dunigan D."/>
            <person name="Gurnon J."/>
            <person name="Ladunga I."/>
            <person name="Lindquist E."/>
            <person name="Lucas S."/>
            <person name="Pangilinan J."/>
            <person name="Proschold T."/>
            <person name="Salamov A."/>
            <person name="Schmutz J."/>
            <person name="Weeks D."/>
            <person name="Yamada T."/>
            <person name="Claverie J.M."/>
            <person name="Grigoriev I."/>
            <person name="Van Etten J."/>
            <person name="Lomsadze A."/>
            <person name="Borodovsky M."/>
        </authorList>
    </citation>
    <scope>NUCLEOTIDE SEQUENCE [LARGE SCALE GENOMIC DNA]</scope>
    <source>
        <strain evidence="1 2">C-169</strain>
    </source>
</reference>
<dbReference type="GeneID" id="17041369"/>
<protein>
    <submittedName>
        <fullName evidence="1">Uncharacterized protein</fullName>
    </submittedName>
</protein>
<comment type="caution">
    <text evidence="1">The sequence shown here is derived from an EMBL/GenBank/DDBJ whole genome shotgun (WGS) entry which is preliminary data.</text>
</comment>
<dbReference type="EMBL" id="AGSI01000007">
    <property type="protein sequence ID" value="EIE23377.1"/>
    <property type="molecule type" value="Genomic_DNA"/>
</dbReference>
<dbReference type="AlphaFoldDB" id="I0YYA8"/>
<accession>I0YYA8</accession>
<evidence type="ECO:0000313" key="1">
    <source>
        <dbReference type="EMBL" id="EIE23377.1"/>
    </source>
</evidence>
<dbReference type="Proteomes" id="UP000007264">
    <property type="component" value="Unassembled WGS sequence"/>
</dbReference>
<sequence length="87" mass="10118">MALRILTLENYILSVSLHDDLGNLELILSQTRHLPSCIYAECSTWCTVHKWTTIYFIYVSSEPTWHAIRHPCHHALCTHTHVGYLKL</sequence>
<dbReference type="RefSeq" id="XP_005647921.1">
    <property type="nucleotide sequence ID" value="XM_005647864.1"/>
</dbReference>
<proteinExistence type="predicted"/>
<keyword evidence="2" id="KW-1185">Reference proteome</keyword>
<name>I0YYA8_COCSC</name>